<accession>A0A0F9R3I5</accession>
<keyword evidence="2" id="KW-0808">Transferase</keyword>
<dbReference type="GO" id="GO:0008757">
    <property type="term" value="F:S-adenosylmethionine-dependent methyltransferase activity"/>
    <property type="evidence" value="ECO:0007669"/>
    <property type="project" value="InterPro"/>
</dbReference>
<keyword evidence="3" id="KW-0949">S-adenosyl-L-methionine</keyword>
<dbReference type="AlphaFoldDB" id="A0A0F9R3I5"/>
<gene>
    <name evidence="5" type="ORF">LCGC14_0699820</name>
</gene>
<evidence type="ECO:0000259" key="4">
    <source>
        <dbReference type="Pfam" id="PF08241"/>
    </source>
</evidence>
<organism evidence="5">
    <name type="scientific">marine sediment metagenome</name>
    <dbReference type="NCBI Taxonomy" id="412755"/>
    <lineage>
        <taxon>unclassified sequences</taxon>
        <taxon>metagenomes</taxon>
        <taxon>ecological metagenomes</taxon>
    </lineage>
</organism>
<dbReference type="Pfam" id="PF08241">
    <property type="entry name" value="Methyltransf_11"/>
    <property type="match status" value="1"/>
</dbReference>
<dbReference type="InterPro" id="IPR029063">
    <property type="entry name" value="SAM-dependent_MTases_sf"/>
</dbReference>
<feature type="domain" description="Methyltransferase type 11" evidence="4">
    <location>
        <begin position="54"/>
        <end position="133"/>
    </location>
</feature>
<dbReference type="InterPro" id="IPR013216">
    <property type="entry name" value="Methyltransf_11"/>
</dbReference>
<evidence type="ECO:0000256" key="3">
    <source>
        <dbReference type="ARBA" id="ARBA00022691"/>
    </source>
</evidence>
<evidence type="ECO:0000256" key="1">
    <source>
        <dbReference type="ARBA" id="ARBA00022603"/>
    </source>
</evidence>
<evidence type="ECO:0000256" key="2">
    <source>
        <dbReference type="ARBA" id="ARBA00022679"/>
    </source>
</evidence>
<dbReference type="CDD" id="cd02440">
    <property type="entry name" value="AdoMet_MTases"/>
    <property type="match status" value="1"/>
</dbReference>
<dbReference type="SUPFAM" id="SSF53335">
    <property type="entry name" value="S-adenosyl-L-methionine-dependent methyltransferases"/>
    <property type="match status" value="1"/>
</dbReference>
<dbReference type="PANTHER" id="PTHR43464:SF19">
    <property type="entry name" value="UBIQUINONE BIOSYNTHESIS O-METHYLTRANSFERASE, MITOCHONDRIAL"/>
    <property type="match status" value="1"/>
</dbReference>
<dbReference type="EMBL" id="LAZR01001490">
    <property type="protein sequence ID" value="KKN43762.1"/>
    <property type="molecule type" value="Genomic_DNA"/>
</dbReference>
<dbReference type="PANTHER" id="PTHR43464">
    <property type="entry name" value="METHYLTRANSFERASE"/>
    <property type="match status" value="1"/>
</dbReference>
<dbReference type="GO" id="GO:0032259">
    <property type="term" value="P:methylation"/>
    <property type="evidence" value="ECO:0007669"/>
    <property type="project" value="UniProtKB-KW"/>
</dbReference>
<comment type="caution">
    <text evidence="5">The sequence shown here is derived from an EMBL/GenBank/DDBJ whole genome shotgun (WGS) entry which is preliminary data.</text>
</comment>
<dbReference type="Gene3D" id="3.40.50.150">
    <property type="entry name" value="Vaccinia Virus protein VP39"/>
    <property type="match status" value="1"/>
</dbReference>
<proteinExistence type="predicted"/>
<keyword evidence="1" id="KW-0489">Methyltransferase</keyword>
<name>A0A0F9R3I5_9ZZZZ</name>
<sequence length="223" mass="25937">MKSPKYESQRLYWKSPRERRKPDHPVIKAFAEPKIRYMNKIIRKHQEGKPLSILDVGCGNGFFTHYFEGFYTTYALDFSRAMLKNNSSKKKICGSATQLPFGDDSFDIAFCSNLLHHLEEPEVAILEMKRVSREYVVLSEPNRNNPLMFMFGLIKKEEQGTLRFSLRYMQRLIKRAGLRLISASNIGIILPNKTPSLLLSLLRQFDGEFAFAFYNIIVSEKLR</sequence>
<protein>
    <recommendedName>
        <fullName evidence="4">Methyltransferase type 11 domain-containing protein</fullName>
    </recommendedName>
</protein>
<reference evidence="5" key="1">
    <citation type="journal article" date="2015" name="Nature">
        <title>Complex archaea that bridge the gap between prokaryotes and eukaryotes.</title>
        <authorList>
            <person name="Spang A."/>
            <person name="Saw J.H."/>
            <person name="Jorgensen S.L."/>
            <person name="Zaremba-Niedzwiedzka K."/>
            <person name="Martijn J."/>
            <person name="Lind A.E."/>
            <person name="van Eijk R."/>
            <person name="Schleper C."/>
            <person name="Guy L."/>
            <person name="Ettema T.J."/>
        </authorList>
    </citation>
    <scope>NUCLEOTIDE SEQUENCE</scope>
</reference>
<evidence type="ECO:0000313" key="5">
    <source>
        <dbReference type="EMBL" id="KKN43762.1"/>
    </source>
</evidence>